<evidence type="ECO:0000313" key="5">
    <source>
        <dbReference type="EMBL" id="MBM3282252.1"/>
    </source>
</evidence>
<keyword evidence="1 5" id="KW-0689">Ribosomal protein</keyword>
<dbReference type="GO" id="GO:0003735">
    <property type="term" value="F:structural constituent of ribosome"/>
    <property type="evidence" value="ECO:0007669"/>
    <property type="project" value="InterPro"/>
</dbReference>
<dbReference type="GO" id="GO:0006412">
    <property type="term" value="P:translation"/>
    <property type="evidence" value="ECO:0007669"/>
    <property type="project" value="InterPro"/>
</dbReference>
<dbReference type="Gene3D" id="4.10.1060.50">
    <property type="match status" value="1"/>
</dbReference>
<dbReference type="InterPro" id="IPR038587">
    <property type="entry name" value="Ribosomal_eL40_sf"/>
</dbReference>
<proteinExistence type="predicted"/>
<keyword evidence="2" id="KW-0687">Ribonucleoprotein</keyword>
<sequence length="55" mass="6184">MAKFPEAMSRVFKNMYICMKCNARNRGNTGKVPTICRKCGSTSLRLKKKGKVTKA</sequence>
<accession>A0A8T4C6R2</accession>
<dbReference type="SMART" id="SM01377">
    <property type="entry name" value="Ribosomal_L40e"/>
    <property type="match status" value="1"/>
</dbReference>
<dbReference type="PANTHER" id="PTHR39649:SF1">
    <property type="entry name" value="LARGE RIBOSOMAL SUBUNIT PROTEIN EL40"/>
    <property type="match status" value="1"/>
</dbReference>
<evidence type="ECO:0000256" key="3">
    <source>
        <dbReference type="ARBA" id="ARBA00035355"/>
    </source>
</evidence>
<dbReference type="NCBIfam" id="NF003161">
    <property type="entry name" value="PRK04136.1"/>
    <property type="match status" value="1"/>
</dbReference>
<name>A0A8T4C6R2_9ARCH</name>
<dbReference type="InterPro" id="IPR023657">
    <property type="entry name" value="Ribosomal_eL40_arc"/>
</dbReference>
<gene>
    <name evidence="5" type="ORF">FJY86_02850</name>
</gene>
<dbReference type="SUPFAM" id="SSF57829">
    <property type="entry name" value="Zn-binding ribosomal proteins"/>
    <property type="match status" value="1"/>
</dbReference>
<dbReference type="InterPro" id="IPR001975">
    <property type="entry name" value="Ribosomal_eL40_dom"/>
</dbReference>
<evidence type="ECO:0000313" key="6">
    <source>
        <dbReference type="Proteomes" id="UP000774699"/>
    </source>
</evidence>
<reference evidence="5" key="1">
    <citation type="submission" date="2019-03" db="EMBL/GenBank/DDBJ databases">
        <title>Lake Tanganyika Metagenome-Assembled Genomes (MAGs).</title>
        <authorList>
            <person name="Tran P."/>
        </authorList>
    </citation>
    <scope>NUCLEOTIDE SEQUENCE</scope>
    <source>
        <strain evidence="5">M_DeepCast_50m_m2_156</strain>
    </source>
</reference>
<dbReference type="Proteomes" id="UP000774699">
    <property type="component" value="Unassembled WGS sequence"/>
</dbReference>
<dbReference type="GO" id="GO:0005840">
    <property type="term" value="C:ribosome"/>
    <property type="evidence" value="ECO:0007669"/>
    <property type="project" value="UniProtKB-KW"/>
</dbReference>
<dbReference type="AlphaFoldDB" id="A0A8T4C6R2"/>
<feature type="domain" description="Large ribosomal subunit protein eL40" evidence="4">
    <location>
        <begin position="1"/>
        <end position="51"/>
    </location>
</feature>
<evidence type="ECO:0000259" key="4">
    <source>
        <dbReference type="SMART" id="SM01377"/>
    </source>
</evidence>
<dbReference type="GO" id="GO:1990904">
    <property type="term" value="C:ribonucleoprotein complex"/>
    <property type="evidence" value="ECO:0007669"/>
    <property type="project" value="UniProtKB-KW"/>
</dbReference>
<dbReference type="EMBL" id="VGJJ01000018">
    <property type="protein sequence ID" value="MBM3282252.1"/>
    <property type="molecule type" value="Genomic_DNA"/>
</dbReference>
<comment type="caution">
    <text evidence="5">The sequence shown here is derived from an EMBL/GenBank/DDBJ whole genome shotgun (WGS) entry which is preliminary data.</text>
</comment>
<evidence type="ECO:0000256" key="1">
    <source>
        <dbReference type="ARBA" id="ARBA00022980"/>
    </source>
</evidence>
<evidence type="ECO:0000256" key="2">
    <source>
        <dbReference type="ARBA" id="ARBA00023274"/>
    </source>
</evidence>
<organism evidence="5 6">
    <name type="scientific">Candidatus Iainarchaeum sp</name>
    <dbReference type="NCBI Taxonomy" id="3101447"/>
    <lineage>
        <taxon>Archaea</taxon>
        <taxon>Candidatus Iainarchaeota</taxon>
        <taxon>Candidatus Iainarchaeia</taxon>
        <taxon>Candidatus Iainarchaeales</taxon>
        <taxon>Candidatus Iainarchaeaceae</taxon>
        <taxon>Candidatus Iainarchaeum</taxon>
    </lineage>
</organism>
<dbReference type="PANTHER" id="PTHR39649">
    <property type="entry name" value="50S RIBOSOMAL PROTEIN L40E"/>
    <property type="match status" value="1"/>
</dbReference>
<protein>
    <recommendedName>
        <fullName evidence="3">50S ribosomal protein L40e</fullName>
    </recommendedName>
</protein>
<dbReference type="InterPro" id="IPR011332">
    <property type="entry name" value="Ribosomal_zn-bd"/>
</dbReference>